<keyword evidence="4" id="KW-0227">DNA damage</keyword>
<evidence type="ECO:0000256" key="2">
    <source>
        <dbReference type="ARBA" id="ARBA00022722"/>
    </source>
</evidence>
<dbReference type="Proteomes" id="UP000191257">
    <property type="component" value="Chromosome"/>
</dbReference>
<protein>
    <recommendedName>
        <fullName evidence="13">DNA 3'-5' helicase</fullName>
        <ecNumber evidence="13">5.6.2.4</ecNumber>
    </recommendedName>
    <alternativeName>
        <fullName evidence="14">DNA 3'-5' helicase II</fullName>
    </alternativeName>
</protein>
<keyword evidence="2" id="KW-0540">Nuclease</keyword>
<dbReference type="KEGG" id="pye:A6J80_11235"/>
<dbReference type="InterPro" id="IPR013986">
    <property type="entry name" value="DExx_box_DNA_helicase_dom_sf"/>
</dbReference>
<keyword evidence="3 16" id="KW-0547">Nucleotide-binding</keyword>
<keyword evidence="7" id="KW-0269">Exonuclease</keyword>
<comment type="catalytic activity">
    <reaction evidence="15">
        <text>ATP + H2O = ADP + phosphate + H(+)</text>
        <dbReference type="Rhea" id="RHEA:13065"/>
        <dbReference type="ChEBI" id="CHEBI:15377"/>
        <dbReference type="ChEBI" id="CHEBI:15378"/>
        <dbReference type="ChEBI" id="CHEBI:30616"/>
        <dbReference type="ChEBI" id="CHEBI:43474"/>
        <dbReference type="ChEBI" id="CHEBI:456216"/>
        <dbReference type="EC" id="5.6.2.4"/>
    </reaction>
</comment>
<keyword evidence="10" id="KW-0234">DNA repair</keyword>
<evidence type="ECO:0000256" key="10">
    <source>
        <dbReference type="ARBA" id="ARBA00023204"/>
    </source>
</evidence>
<feature type="binding site" evidence="16">
    <location>
        <begin position="10"/>
        <end position="17"/>
    </location>
    <ligand>
        <name>ATP</name>
        <dbReference type="ChEBI" id="CHEBI:30616"/>
    </ligand>
</feature>
<evidence type="ECO:0000259" key="17">
    <source>
        <dbReference type="PROSITE" id="PS51198"/>
    </source>
</evidence>
<dbReference type="STRING" id="147645.A6J80_11235"/>
<dbReference type="PANTHER" id="PTHR11070:SF2">
    <property type="entry name" value="ATP-DEPENDENT DNA HELICASE SRS2"/>
    <property type="match status" value="1"/>
</dbReference>
<proteinExistence type="inferred from homology"/>
<evidence type="ECO:0000256" key="12">
    <source>
        <dbReference type="ARBA" id="ARBA00034617"/>
    </source>
</evidence>
<evidence type="ECO:0000256" key="14">
    <source>
        <dbReference type="ARBA" id="ARBA00034923"/>
    </source>
</evidence>
<comment type="similarity">
    <text evidence="1">Belongs to the helicase family. UvrD subfamily.</text>
</comment>
<dbReference type="GO" id="GO:0000725">
    <property type="term" value="P:recombinational repair"/>
    <property type="evidence" value="ECO:0007669"/>
    <property type="project" value="TreeGrafter"/>
</dbReference>
<evidence type="ECO:0000259" key="18">
    <source>
        <dbReference type="PROSITE" id="PS51217"/>
    </source>
</evidence>
<evidence type="ECO:0000256" key="9">
    <source>
        <dbReference type="ARBA" id="ARBA00023125"/>
    </source>
</evidence>
<dbReference type="GO" id="GO:0043138">
    <property type="term" value="F:3'-5' DNA helicase activity"/>
    <property type="evidence" value="ECO:0007669"/>
    <property type="project" value="UniProtKB-EC"/>
</dbReference>
<sequence length="1048" mass="113114">MNQSLEILPAGAGSGKTYRIKNDLADWVERGLVRPERILAVTFTEAAAGELRDRIRFTLMAAGKVEAAMAVERAYVSTIHGLGLRLLGEHAFAAGSSVSPRHLSDPERDVMIRQCIARCRVLDQVRGDLPRFGYRFDFNSKTSAEDAFRARLFGVIDLLRSLGDRGTSPGFADELARATRSLYGKVDRDGAPLGTKLRDAVQAMLRAFPSGCTDLDFNASATKDFARDLRNLRRALNSDALAWDWPLWQQLRGLRQSKRGAATPAGYDSAAQVAMDAAEGLLRHPGPLADICDHASALIRGAQEIMAEFAAAKRAAGVIDFADMIVDAERLLRTRPEVLDAVLAEIDCVIVDEFQDTNPVQFALLWRLAQRAPRVALVGDIKQSIMGFQGADPRLTEALVDQHPDRVEALDRNWRSDPRIMGFVNALGRKAFGPGYTALTPQRSETGQTPAVEVLRLQSGPKARGGKAKPWQHVATHIRDVLAEGAQIVDRHSGQVRAMRPADVAVLCRSHAQAARHATALRQLGVPVRIAEGGWLQSAVVQAALNATCFAFDPGDLHSGLALLTLGPPAQPLEQALMLLLAGELARHPLLAALAALRDLARAAPLDLVIDRVIQTAALRDWAEGQPEPAQSRADLLRLESEVSAFLDAHRDMKVAAGFHGETAPVFRGWLTQESGSRDFDRHPDPGPGAEGVEIVTWHASKGREWNWTIVTGLDGDIRNRPGTMRAAFPDFDDLAEVLTRAGLHLLPETPVPEKQKAMIEADRDSFEKDAHRLIYVATTRARDRLTLAWPEYVFAKLDGSEPPATYAALVQRDAGMAMTATSLTLGDETLPAHVVLCPDTALDGFGAITLGDWPGWWRWGTPAAAPVMTGRAWRQLPSALITAAAPHAPLRHVTGLPRVAVGSGFASAADRGTALHLAMRAALVAPGNQDAVAAATGLTPDEVAAVTAQAEALRDWLHGLGFDRLHTELPLHLRDDAGAGMNGTVDLLAVGPAARMIVDYKSGPAPDPNARFALYWPQLAAYAEASHADQVAILWVETGTITLASAA</sequence>
<dbReference type="Gene3D" id="3.40.50.300">
    <property type="entry name" value="P-loop containing nucleotide triphosphate hydrolases"/>
    <property type="match status" value="4"/>
</dbReference>
<reference evidence="19" key="1">
    <citation type="submission" date="2017-12" db="EMBL/GenBank/DDBJ databases">
        <title>FDA dAtabase for Regulatory Grade micrObial Sequences (FDA-ARGOS): Supporting development and validation of Infectious Disease Dx tests.</title>
        <authorList>
            <person name="Campos J."/>
            <person name="Goldberg B."/>
            <person name="Tallon L."/>
            <person name="Sadzewicz L."/>
            <person name="Sengamalay N."/>
            <person name="Ott S."/>
            <person name="Godinez A."/>
            <person name="Nagaraj S."/>
            <person name="Vyas G."/>
            <person name="Aluvathingal J."/>
            <person name="Nadendla S."/>
            <person name="Geyer C."/>
            <person name="Nandy P."/>
            <person name="Hobson J."/>
            <person name="Sichtig H."/>
        </authorList>
    </citation>
    <scope>NUCLEOTIDE SEQUENCE</scope>
    <source>
        <strain evidence="19">FDAARGOS_252</strain>
    </source>
</reference>
<accession>A0A1V0GSN1</accession>
<dbReference type="InterPro" id="IPR011335">
    <property type="entry name" value="Restrct_endonuc-II-like"/>
</dbReference>
<name>A0A1V0GSN1_9RHOB</name>
<keyword evidence="11" id="KW-0413">Isomerase</keyword>
<gene>
    <name evidence="19" type="ORF">A6J80_11235</name>
</gene>
<dbReference type="Gene3D" id="3.90.320.10">
    <property type="match status" value="1"/>
</dbReference>
<dbReference type="InterPro" id="IPR014016">
    <property type="entry name" value="UvrD-like_ATP-bd"/>
</dbReference>
<dbReference type="GO" id="GO:0005524">
    <property type="term" value="F:ATP binding"/>
    <property type="evidence" value="ECO:0007669"/>
    <property type="project" value="UniProtKB-UniRule"/>
</dbReference>
<comment type="catalytic activity">
    <reaction evidence="12">
        <text>Couples ATP hydrolysis with the unwinding of duplex DNA by translocating in the 3'-5' direction.</text>
        <dbReference type="EC" id="5.6.2.4"/>
    </reaction>
</comment>
<evidence type="ECO:0000313" key="19">
    <source>
        <dbReference type="EMBL" id="ARC36875.1"/>
    </source>
</evidence>
<evidence type="ECO:0000313" key="20">
    <source>
        <dbReference type="Proteomes" id="UP000191257"/>
    </source>
</evidence>
<dbReference type="GO" id="GO:0004527">
    <property type="term" value="F:exonuclease activity"/>
    <property type="evidence" value="ECO:0007669"/>
    <property type="project" value="UniProtKB-KW"/>
</dbReference>
<evidence type="ECO:0000256" key="1">
    <source>
        <dbReference type="ARBA" id="ARBA00009922"/>
    </source>
</evidence>
<dbReference type="SUPFAM" id="SSF52540">
    <property type="entry name" value="P-loop containing nucleoside triphosphate hydrolases"/>
    <property type="match status" value="1"/>
</dbReference>
<dbReference type="GO" id="GO:0005829">
    <property type="term" value="C:cytosol"/>
    <property type="evidence" value="ECO:0007669"/>
    <property type="project" value="TreeGrafter"/>
</dbReference>
<dbReference type="Gene3D" id="1.10.10.160">
    <property type="match status" value="1"/>
</dbReference>
<dbReference type="PROSITE" id="PS51198">
    <property type="entry name" value="UVRD_HELICASE_ATP_BIND"/>
    <property type="match status" value="1"/>
</dbReference>
<keyword evidence="6 16" id="KW-0347">Helicase</keyword>
<feature type="domain" description="UvrD-like helicase C-terminal" evidence="18">
    <location>
        <begin position="418"/>
        <end position="703"/>
    </location>
</feature>
<evidence type="ECO:0000256" key="11">
    <source>
        <dbReference type="ARBA" id="ARBA00023235"/>
    </source>
</evidence>
<dbReference type="EMBL" id="CP020442">
    <property type="protein sequence ID" value="ARC36875.1"/>
    <property type="molecule type" value="Genomic_DNA"/>
</dbReference>
<evidence type="ECO:0000256" key="16">
    <source>
        <dbReference type="PROSITE-ProRule" id="PRU00560"/>
    </source>
</evidence>
<dbReference type="PROSITE" id="PS51217">
    <property type="entry name" value="UVRD_HELICASE_CTER"/>
    <property type="match status" value="1"/>
</dbReference>
<dbReference type="EC" id="5.6.2.4" evidence="13"/>
<dbReference type="RefSeq" id="WP_080621561.1">
    <property type="nucleotide sequence ID" value="NZ_CAWMZI010000001.1"/>
</dbReference>
<evidence type="ECO:0000256" key="13">
    <source>
        <dbReference type="ARBA" id="ARBA00034808"/>
    </source>
</evidence>
<evidence type="ECO:0000256" key="5">
    <source>
        <dbReference type="ARBA" id="ARBA00022801"/>
    </source>
</evidence>
<evidence type="ECO:0000256" key="3">
    <source>
        <dbReference type="ARBA" id="ARBA00022741"/>
    </source>
</evidence>
<dbReference type="GO" id="GO:0003677">
    <property type="term" value="F:DNA binding"/>
    <property type="evidence" value="ECO:0007669"/>
    <property type="project" value="UniProtKB-KW"/>
</dbReference>
<dbReference type="InterPro" id="IPR038726">
    <property type="entry name" value="PDDEXK_AddAB-type"/>
</dbReference>
<dbReference type="Pfam" id="PF12705">
    <property type="entry name" value="PDDEXK_1"/>
    <property type="match status" value="1"/>
</dbReference>
<dbReference type="SUPFAM" id="SSF52980">
    <property type="entry name" value="Restriction endonuclease-like"/>
    <property type="match status" value="1"/>
</dbReference>
<evidence type="ECO:0000256" key="8">
    <source>
        <dbReference type="ARBA" id="ARBA00022840"/>
    </source>
</evidence>
<evidence type="ECO:0000256" key="6">
    <source>
        <dbReference type="ARBA" id="ARBA00022806"/>
    </source>
</evidence>
<keyword evidence="8 16" id="KW-0067">ATP-binding</keyword>
<evidence type="ECO:0000256" key="4">
    <source>
        <dbReference type="ARBA" id="ARBA00022763"/>
    </source>
</evidence>
<dbReference type="AlphaFoldDB" id="A0A1V0GSN1"/>
<feature type="domain" description="UvrD-like helicase ATP-binding" evidence="17">
    <location>
        <begin position="1"/>
        <end position="417"/>
    </location>
</feature>
<dbReference type="PANTHER" id="PTHR11070">
    <property type="entry name" value="UVRD / RECB / PCRA DNA HELICASE FAMILY MEMBER"/>
    <property type="match status" value="1"/>
</dbReference>
<keyword evidence="5 16" id="KW-0378">Hydrolase</keyword>
<evidence type="ECO:0000256" key="15">
    <source>
        <dbReference type="ARBA" id="ARBA00048988"/>
    </source>
</evidence>
<dbReference type="InterPro" id="IPR011604">
    <property type="entry name" value="PDDEXK-like_dom_sf"/>
</dbReference>
<dbReference type="InterPro" id="IPR014017">
    <property type="entry name" value="DNA_helicase_UvrD-like_C"/>
</dbReference>
<dbReference type="InterPro" id="IPR000212">
    <property type="entry name" value="DNA_helicase_UvrD/REP"/>
</dbReference>
<keyword evidence="9" id="KW-0238">DNA-binding</keyword>
<dbReference type="Pfam" id="PF00580">
    <property type="entry name" value="UvrD-helicase"/>
    <property type="match status" value="1"/>
</dbReference>
<keyword evidence="20" id="KW-1185">Reference proteome</keyword>
<evidence type="ECO:0000256" key="7">
    <source>
        <dbReference type="ARBA" id="ARBA00022839"/>
    </source>
</evidence>
<organism evidence="19 20">
    <name type="scientific">Paracoccus yeei</name>
    <dbReference type="NCBI Taxonomy" id="147645"/>
    <lineage>
        <taxon>Bacteria</taxon>
        <taxon>Pseudomonadati</taxon>
        <taxon>Pseudomonadota</taxon>
        <taxon>Alphaproteobacteria</taxon>
        <taxon>Rhodobacterales</taxon>
        <taxon>Paracoccaceae</taxon>
        <taxon>Paracoccus</taxon>
    </lineage>
</organism>
<dbReference type="InterPro" id="IPR027417">
    <property type="entry name" value="P-loop_NTPase"/>
</dbReference>